<gene>
    <name evidence="1" type="ORF">AWB77_01867</name>
</gene>
<proteinExistence type="predicted"/>
<reference evidence="1" key="1">
    <citation type="submission" date="2016-01" db="EMBL/GenBank/DDBJ databases">
        <authorList>
            <person name="Peeters C."/>
        </authorList>
    </citation>
    <scope>NUCLEOTIDE SEQUENCE</scope>
    <source>
        <strain evidence="1">LMG 29320</strain>
    </source>
</reference>
<evidence type="ECO:0000313" key="1">
    <source>
        <dbReference type="EMBL" id="SAK58392.1"/>
    </source>
</evidence>
<dbReference type="Proteomes" id="UP000054903">
    <property type="component" value="Unassembled WGS sequence"/>
</dbReference>
<protein>
    <submittedName>
        <fullName evidence="1">Uncharacterized protein</fullName>
    </submittedName>
</protein>
<keyword evidence="2" id="KW-1185">Reference proteome</keyword>
<comment type="caution">
    <text evidence="1">The sequence shown here is derived from an EMBL/GenBank/DDBJ whole genome shotgun (WGS) entry which is preliminary data.</text>
</comment>
<dbReference type="AlphaFoldDB" id="A0A158AKR3"/>
<dbReference type="EMBL" id="FCNX02000004">
    <property type="protein sequence ID" value="SAK58392.1"/>
    <property type="molecule type" value="Genomic_DNA"/>
</dbReference>
<evidence type="ECO:0000313" key="2">
    <source>
        <dbReference type="Proteomes" id="UP000054903"/>
    </source>
</evidence>
<name>A0A158AKR3_9BURK</name>
<organism evidence="1 2">
    <name type="scientific">Caballeronia fortuita</name>
    <dbReference type="NCBI Taxonomy" id="1777138"/>
    <lineage>
        <taxon>Bacteria</taxon>
        <taxon>Pseudomonadati</taxon>
        <taxon>Pseudomonadota</taxon>
        <taxon>Betaproteobacteria</taxon>
        <taxon>Burkholderiales</taxon>
        <taxon>Burkholderiaceae</taxon>
        <taxon>Caballeronia</taxon>
    </lineage>
</organism>
<dbReference type="OrthoDB" id="9135461at2"/>
<dbReference type="STRING" id="1777138.AWB77_01867"/>
<dbReference type="RefSeq" id="WP_061134134.1">
    <property type="nucleotide sequence ID" value="NZ_FCNX02000004.1"/>
</dbReference>
<sequence>MDLEDERDALVRADRDIEDGKARIRRQQEIIRELSSSGHDTTSAVRLLGTLEDTLTAMNDHRLLIVARIEQMRNDL</sequence>
<accession>A0A158AKR3</accession>